<keyword evidence="1" id="KW-0812">Transmembrane</keyword>
<dbReference type="AlphaFoldDB" id="C4L7M1"/>
<keyword evidence="3" id="KW-1185">Reference proteome</keyword>
<dbReference type="KEGG" id="tau:Tola_2038"/>
<dbReference type="EMBL" id="CP001616">
    <property type="protein sequence ID" value="ACQ93637.1"/>
    <property type="molecule type" value="Genomic_DNA"/>
</dbReference>
<keyword evidence="1" id="KW-1133">Transmembrane helix</keyword>
<feature type="transmembrane region" description="Helical" evidence="1">
    <location>
        <begin position="166"/>
        <end position="192"/>
    </location>
</feature>
<evidence type="ECO:0000256" key="1">
    <source>
        <dbReference type="SAM" id="Phobius"/>
    </source>
</evidence>
<feature type="transmembrane region" description="Helical" evidence="1">
    <location>
        <begin position="7"/>
        <end position="27"/>
    </location>
</feature>
<feature type="transmembrane region" description="Helical" evidence="1">
    <location>
        <begin position="250"/>
        <end position="272"/>
    </location>
</feature>
<dbReference type="OrthoDB" id="9204526at2"/>
<gene>
    <name evidence="2" type="ordered locus">Tola_2038</name>
</gene>
<keyword evidence="1" id="KW-0472">Membrane</keyword>
<dbReference type="STRING" id="595494.Tola_2038"/>
<feature type="transmembrane region" description="Helical" evidence="1">
    <location>
        <begin position="278"/>
        <end position="299"/>
    </location>
</feature>
<dbReference type="Proteomes" id="UP000009073">
    <property type="component" value="Chromosome"/>
</dbReference>
<reference evidence="3" key="1">
    <citation type="submission" date="2009-05" db="EMBL/GenBank/DDBJ databases">
        <title>Complete sequence of Tolumonas auensis DSM 9187.</title>
        <authorList>
            <consortium name="US DOE Joint Genome Institute"/>
            <person name="Lucas S."/>
            <person name="Copeland A."/>
            <person name="Lapidus A."/>
            <person name="Glavina del Rio T."/>
            <person name="Tice H."/>
            <person name="Bruce D."/>
            <person name="Goodwin L."/>
            <person name="Pitluck S."/>
            <person name="Chertkov O."/>
            <person name="Brettin T."/>
            <person name="Detter J.C."/>
            <person name="Han C."/>
            <person name="Larimer F."/>
            <person name="Land M."/>
            <person name="Hauser L."/>
            <person name="Kyrpides N."/>
            <person name="Mikhailova N."/>
            <person name="Spring S."/>
            <person name="Beller H."/>
        </authorList>
    </citation>
    <scope>NUCLEOTIDE SEQUENCE [LARGE SCALE GENOMIC DNA]</scope>
    <source>
        <strain evidence="3">DSM 9187 / TA4</strain>
    </source>
</reference>
<feature type="transmembrane region" description="Helical" evidence="1">
    <location>
        <begin position="306"/>
        <end position="325"/>
    </location>
</feature>
<feature type="transmembrane region" description="Helical" evidence="1">
    <location>
        <begin position="135"/>
        <end position="159"/>
    </location>
</feature>
<evidence type="ECO:0000313" key="2">
    <source>
        <dbReference type="EMBL" id="ACQ93637.1"/>
    </source>
</evidence>
<proteinExistence type="predicted"/>
<dbReference type="Pfam" id="PF19528">
    <property type="entry name" value="DUF6056"/>
    <property type="match status" value="1"/>
</dbReference>
<dbReference type="RefSeq" id="WP_015879105.1">
    <property type="nucleotide sequence ID" value="NC_012691.1"/>
</dbReference>
<accession>C4L7M1</accession>
<feature type="transmembrane region" description="Helical" evidence="1">
    <location>
        <begin position="78"/>
        <end position="99"/>
    </location>
</feature>
<feature type="transmembrane region" description="Helical" evidence="1">
    <location>
        <begin position="331"/>
        <end position="353"/>
    </location>
</feature>
<protein>
    <submittedName>
        <fullName evidence="2">Uncharacterized protein</fullName>
    </submittedName>
</protein>
<sequence>MINRVFNFFFFSSIMLYVIILSIAPMAGEDYGLTKIFKNESIIDRLIYSANRSQMQINGWNARLGEQFSIFFLSMPHYFYIAANFLSLMSIFYLSSFFFAQKNDRFLYILISFACIFAFWPGMEVFFWTTASAGYLMPINICIAVLIPFCNQIACNFVFKNKCTKVAYFVLCLMAGVSFENVPVALVVSMLVAISVDKVSLKNGLPAILLTSLGWLVLVTAKSTSVRRMYYGSNSNYSDIHYIFGRISDVAMVFINTSSTLLVCAIIGLTYLYKRKTLNYSICIPILCSFLTVGSMIASPYTEPRSFIIAWVVMFSVVCHAVYFSMRNKNYAIPLIVFFSSFLFSLYTFNVYYKYSLFMIQRESFILNESRGDLCKKGIYVHKITPDAPYRYINDRDMWYVNNAKTISDYYGCKILPNG</sequence>
<dbReference type="InterPro" id="IPR045691">
    <property type="entry name" value="DUF6056"/>
</dbReference>
<reference evidence="2 3" key="2">
    <citation type="journal article" date="2011" name="Stand. Genomic Sci.">
        <title>Complete genome sequence of Tolumonas auensis type strain (TA 4).</title>
        <authorList>
            <person name="Chertkov O."/>
            <person name="Copeland A."/>
            <person name="Lucas S."/>
            <person name="Lapidus A."/>
            <person name="Berry K.W."/>
            <person name="Detter J.C."/>
            <person name="Del Rio T.G."/>
            <person name="Hammon N."/>
            <person name="Dalin E."/>
            <person name="Tice H."/>
            <person name="Pitluck S."/>
            <person name="Richardson P."/>
            <person name="Bruce D."/>
            <person name="Goodwin L."/>
            <person name="Han C."/>
            <person name="Tapia R."/>
            <person name="Saunders E."/>
            <person name="Schmutz J."/>
            <person name="Brettin T."/>
            <person name="Larimer F."/>
            <person name="Land M."/>
            <person name="Hauser L."/>
            <person name="Spring S."/>
            <person name="Rohde M."/>
            <person name="Kyrpides N.C."/>
            <person name="Ivanova N."/>
            <person name="Goker M."/>
            <person name="Beller H.R."/>
            <person name="Klenk H.P."/>
            <person name="Woyke T."/>
        </authorList>
    </citation>
    <scope>NUCLEOTIDE SEQUENCE [LARGE SCALE GENOMIC DNA]</scope>
    <source>
        <strain evidence="3">DSM 9187 / TA4</strain>
    </source>
</reference>
<feature type="transmembrane region" description="Helical" evidence="1">
    <location>
        <begin position="106"/>
        <end position="123"/>
    </location>
</feature>
<dbReference type="eggNOG" id="ENOG5033ZRS">
    <property type="taxonomic scope" value="Bacteria"/>
</dbReference>
<name>C4L7M1_TOLAT</name>
<dbReference type="HOGENOM" id="CLU_655425_0_0_6"/>
<evidence type="ECO:0000313" key="3">
    <source>
        <dbReference type="Proteomes" id="UP000009073"/>
    </source>
</evidence>
<organism evidence="2 3">
    <name type="scientific">Tolumonas auensis (strain DSM 9187 / NBRC 110442 / TA 4)</name>
    <dbReference type="NCBI Taxonomy" id="595494"/>
    <lineage>
        <taxon>Bacteria</taxon>
        <taxon>Pseudomonadati</taxon>
        <taxon>Pseudomonadota</taxon>
        <taxon>Gammaproteobacteria</taxon>
        <taxon>Aeromonadales</taxon>
        <taxon>Aeromonadaceae</taxon>
        <taxon>Tolumonas</taxon>
    </lineage>
</organism>